<dbReference type="PROSITE" id="PS50835">
    <property type="entry name" value="IG_LIKE"/>
    <property type="match status" value="1"/>
</dbReference>
<dbReference type="GO" id="GO:0008046">
    <property type="term" value="F:axon guidance receptor activity"/>
    <property type="evidence" value="ECO:0007669"/>
    <property type="project" value="TreeGrafter"/>
</dbReference>
<evidence type="ECO:0000313" key="6">
    <source>
        <dbReference type="EMBL" id="RWS15519.1"/>
    </source>
</evidence>
<dbReference type="AlphaFoldDB" id="A0A3S3PHS0"/>
<evidence type="ECO:0000313" key="5">
    <source>
        <dbReference type="EMBL" id="RWS12615.1"/>
    </source>
</evidence>
<keyword evidence="1" id="KW-0732">Signal</keyword>
<dbReference type="PANTHER" id="PTHR45080:SF8">
    <property type="entry name" value="IG-LIKE DOMAIN-CONTAINING PROTEIN"/>
    <property type="match status" value="1"/>
</dbReference>
<dbReference type="Pfam" id="PF07679">
    <property type="entry name" value="I-set"/>
    <property type="match status" value="1"/>
</dbReference>
<dbReference type="PANTHER" id="PTHR45080">
    <property type="entry name" value="CONTACTIN 5"/>
    <property type="match status" value="1"/>
</dbReference>
<dbReference type="InterPro" id="IPR003599">
    <property type="entry name" value="Ig_sub"/>
</dbReference>
<keyword evidence="3" id="KW-0393">Immunoglobulin domain</keyword>
<dbReference type="SMART" id="SM00408">
    <property type="entry name" value="IGc2"/>
    <property type="match status" value="1"/>
</dbReference>
<sequence>MVAGDEIAPAFTKKPFIHEEENGNKLVFECHLIANPKPDIAWYHEEKRLREDVRTAIKSIEVDPHKYNVTLELKDVTENDKGQYRISAQNKRGEVSATINLTFIRK</sequence>
<accession>A0A3S3PHS0</accession>
<evidence type="ECO:0000256" key="3">
    <source>
        <dbReference type="ARBA" id="ARBA00023319"/>
    </source>
</evidence>
<dbReference type="SUPFAM" id="SSF48726">
    <property type="entry name" value="Immunoglobulin"/>
    <property type="match status" value="1"/>
</dbReference>
<dbReference type="EMBL" id="NCKU01000430">
    <property type="protein sequence ID" value="RWS15537.1"/>
    <property type="molecule type" value="Genomic_DNA"/>
</dbReference>
<dbReference type="GO" id="GO:0043025">
    <property type="term" value="C:neuronal cell body"/>
    <property type="evidence" value="ECO:0007669"/>
    <property type="project" value="TreeGrafter"/>
</dbReference>
<dbReference type="InterPro" id="IPR007110">
    <property type="entry name" value="Ig-like_dom"/>
</dbReference>
<organism evidence="6 8">
    <name type="scientific">Dinothrombium tinctorium</name>
    <dbReference type="NCBI Taxonomy" id="1965070"/>
    <lineage>
        <taxon>Eukaryota</taxon>
        <taxon>Metazoa</taxon>
        <taxon>Ecdysozoa</taxon>
        <taxon>Arthropoda</taxon>
        <taxon>Chelicerata</taxon>
        <taxon>Arachnida</taxon>
        <taxon>Acari</taxon>
        <taxon>Acariformes</taxon>
        <taxon>Trombidiformes</taxon>
        <taxon>Prostigmata</taxon>
        <taxon>Anystina</taxon>
        <taxon>Parasitengona</taxon>
        <taxon>Trombidioidea</taxon>
        <taxon>Trombidiidae</taxon>
        <taxon>Dinothrombium</taxon>
    </lineage>
</organism>
<dbReference type="GO" id="GO:0007156">
    <property type="term" value="P:homophilic cell adhesion via plasma membrane adhesion molecules"/>
    <property type="evidence" value="ECO:0007669"/>
    <property type="project" value="TreeGrafter"/>
</dbReference>
<reference evidence="6" key="2">
    <citation type="submission" date="2018-11" db="EMBL/GenBank/DDBJ databases">
        <title>Trombidioid mite genomics.</title>
        <authorList>
            <person name="Dong X."/>
        </authorList>
    </citation>
    <scope>NUCLEOTIDE SEQUENCE</scope>
    <source>
        <strain evidence="6">UoL-WK</strain>
    </source>
</reference>
<reference evidence="6 8" key="1">
    <citation type="journal article" date="2018" name="Gigascience">
        <title>Genomes of trombidid mites reveal novel predicted allergens and laterally-transferred genes associated with secondary metabolism.</title>
        <authorList>
            <person name="Dong X."/>
            <person name="Chaisiri K."/>
            <person name="Xia D."/>
            <person name="Armstrong S.D."/>
            <person name="Fang Y."/>
            <person name="Donnelly M.J."/>
            <person name="Kadowaki T."/>
            <person name="McGarry J.W."/>
            <person name="Darby A.C."/>
            <person name="Makepeace B.L."/>
        </authorList>
    </citation>
    <scope>NUCLEOTIDE SEQUENCE [LARGE SCALE GENOMIC DNA]</scope>
    <source>
        <strain evidence="6">UoL-WK</strain>
    </source>
</reference>
<dbReference type="Proteomes" id="UP000285301">
    <property type="component" value="Unassembled WGS sequence"/>
</dbReference>
<dbReference type="Gene3D" id="2.60.40.10">
    <property type="entry name" value="Immunoglobulins"/>
    <property type="match status" value="1"/>
</dbReference>
<dbReference type="EMBL" id="NCKU01000439">
    <property type="protein sequence ID" value="RWS15519.1"/>
    <property type="molecule type" value="Genomic_DNA"/>
</dbReference>
<dbReference type="STRING" id="1965070.A0A3S3PHS0"/>
<feature type="domain" description="Ig-like" evidence="4">
    <location>
        <begin position="9"/>
        <end position="102"/>
    </location>
</feature>
<keyword evidence="2" id="KW-1015">Disulfide bond</keyword>
<dbReference type="OrthoDB" id="504170at2759"/>
<evidence type="ECO:0000256" key="2">
    <source>
        <dbReference type="ARBA" id="ARBA00023157"/>
    </source>
</evidence>
<dbReference type="SMART" id="SM00409">
    <property type="entry name" value="IG"/>
    <property type="match status" value="1"/>
</dbReference>
<dbReference type="InterPro" id="IPR003598">
    <property type="entry name" value="Ig_sub2"/>
</dbReference>
<dbReference type="InterPro" id="IPR036179">
    <property type="entry name" value="Ig-like_dom_sf"/>
</dbReference>
<gene>
    <name evidence="5" type="ORF">B4U79_03774</name>
    <name evidence="6" type="ORF">B4U79_04275</name>
    <name evidence="7" type="ORF">B4U79_09332</name>
</gene>
<proteinExistence type="predicted"/>
<evidence type="ECO:0000313" key="8">
    <source>
        <dbReference type="Proteomes" id="UP000285301"/>
    </source>
</evidence>
<evidence type="ECO:0000313" key="7">
    <source>
        <dbReference type="EMBL" id="RWS15537.1"/>
    </source>
</evidence>
<dbReference type="GO" id="GO:0050808">
    <property type="term" value="P:synapse organization"/>
    <property type="evidence" value="ECO:0007669"/>
    <property type="project" value="TreeGrafter"/>
</dbReference>
<comment type="caution">
    <text evidence="6">The sequence shown here is derived from an EMBL/GenBank/DDBJ whole genome shotgun (WGS) entry which is preliminary data.</text>
</comment>
<dbReference type="FunFam" id="2.60.40.10:FF:000097">
    <property type="entry name" value="Bent, isoform F"/>
    <property type="match status" value="1"/>
</dbReference>
<dbReference type="GO" id="GO:0030424">
    <property type="term" value="C:axon"/>
    <property type="evidence" value="ECO:0007669"/>
    <property type="project" value="TreeGrafter"/>
</dbReference>
<evidence type="ECO:0000259" key="4">
    <source>
        <dbReference type="PROSITE" id="PS50835"/>
    </source>
</evidence>
<dbReference type="EMBL" id="NCKU01001255">
    <property type="protein sequence ID" value="RWS12615.1"/>
    <property type="molecule type" value="Genomic_DNA"/>
</dbReference>
<dbReference type="InterPro" id="IPR050958">
    <property type="entry name" value="Cell_Adh-Cytoskel_Orgn"/>
</dbReference>
<evidence type="ECO:0000256" key="1">
    <source>
        <dbReference type="ARBA" id="ARBA00022729"/>
    </source>
</evidence>
<dbReference type="GO" id="GO:0005886">
    <property type="term" value="C:plasma membrane"/>
    <property type="evidence" value="ECO:0007669"/>
    <property type="project" value="TreeGrafter"/>
</dbReference>
<name>A0A3S3PHS0_9ACAR</name>
<dbReference type="InterPro" id="IPR013783">
    <property type="entry name" value="Ig-like_fold"/>
</dbReference>
<protein>
    <submittedName>
        <fullName evidence="6">Twitchin-like protein</fullName>
    </submittedName>
</protein>
<keyword evidence="8" id="KW-1185">Reference proteome</keyword>
<dbReference type="InterPro" id="IPR013098">
    <property type="entry name" value="Ig_I-set"/>
</dbReference>